<keyword evidence="8 10" id="KW-0694">RNA-binding</keyword>
<comment type="subcellular location">
    <subcellularLocation>
        <location evidence="10">Cytoplasm</location>
    </subcellularLocation>
</comment>
<evidence type="ECO:0000256" key="10">
    <source>
        <dbReference type="HAMAP-Rule" id="MF_01820"/>
    </source>
</evidence>
<organism evidence="14 15">
    <name type="scientific">Corallococcus llansteffanensis</name>
    <dbReference type="NCBI Taxonomy" id="2316731"/>
    <lineage>
        <taxon>Bacteria</taxon>
        <taxon>Pseudomonadati</taxon>
        <taxon>Myxococcota</taxon>
        <taxon>Myxococcia</taxon>
        <taxon>Myxococcales</taxon>
        <taxon>Cystobacterineae</taxon>
        <taxon>Myxococcaceae</taxon>
        <taxon>Corallococcus</taxon>
    </lineage>
</organism>
<feature type="binding site" evidence="10">
    <location>
        <position position="292"/>
    </location>
    <ligand>
        <name>Zn(2+)</name>
        <dbReference type="ChEBI" id="CHEBI:29105"/>
    </ligand>
</feature>
<dbReference type="AlphaFoldDB" id="A0A3A8QDC2"/>
<comment type="cofactor">
    <cofactor evidence="10">
        <name>Zn(2+)</name>
        <dbReference type="ChEBI" id="CHEBI:29105"/>
    </cofactor>
    <text evidence="10">Binds 1 zinc ion per subunit.</text>
</comment>
<feature type="region of interest" description="Disordered" evidence="11">
    <location>
        <begin position="334"/>
        <end position="368"/>
    </location>
</feature>
<keyword evidence="3 10" id="KW-0479">Metal-binding</keyword>
<keyword evidence="6 10" id="KW-0378">Hydrolase</keyword>
<dbReference type="PROSITE" id="PS50936">
    <property type="entry name" value="ENGC_GTPASE"/>
    <property type="match status" value="1"/>
</dbReference>
<comment type="similarity">
    <text evidence="10">Belongs to the TRAFAC class YlqF/YawG GTPase family. RsgA subfamily.</text>
</comment>
<evidence type="ECO:0000256" key="5">
    <source>
        <dbReference type="ARBA" id="ARBA00022741"/>
    </source>
</evidence>
<feature type="binding site" evidence="10">
    <location>
        <begin position="157"/>
        <end position="160"/>
    </location>
    <ligand>
        <name>GTP</name>
        <dbReference type="ChEBI" id="CHEBI:37565"/>
    </ligand>
</feature>
<feature type="domain" description="CP-type G" evidence="13">
    <location>
        <begin position="112"/>
        <end position="267"/>
    </location>
</feature>
<keyword evidence="7 10" id="KW-0862">Zinc</keyword>
<dbReference type="Gene3D" id="3.40.50.300">
    <property type="entry name" value="P-loop containing nucleotide triphosphate hydrolases"/>
    <property type="match status" value="1"/>
</dbReference>
<evidence type="ECO:0000256" key="1">
    <source>
        <dbReference type="ARBA" id="ARBA00022490"/>
    </source>
</evidence>
<evidence type="ECO:0000256" key="6">
    <source>
        <dbReference type="ARBA" id="ARBA00022801"/>
    </source>
</evidence>
<dbReference type="InterPro" id="IPR010914">
    <property type="entry name" value="RsgA_GTPase_dom"/>
</dbReference>
<evidence type="ECO:0000256" key="2">
    <source>
        <dbReference type="ARBA" id="ARBA00022517"/>
    </source>
</evidence>
<reference evidence="15" key="1">
    <citation type="submission" date="2018-09" db="EMBL/GenBank/DDBJ databases">
        <authorList>
            <person name="Livingstone P.G."/>
            <person name="Whitworth D.E."/>
        </authorList>
    </citation>
    <scope>NUCLEOTIDE SEQUENCE [LARGE SCALE GENOMIC DNA]</scope>
    <source>
        <strain evidence="15">CA051B</strain>
    </source>
</reference>
<dbReference type="PANTHER" id="PTHR32120">
    <property type="entry name" value="SMALL RIBOSOMAL SUBUNIT BIOGENESIS GTPASE RSGA"/>
    <property type="match status" value="1"/>
</dbReference>
<keyword evidence="9 10" id="KW-0342">GTP-binding</keyword>
<evidence type="ECO:0000256" key="7">
    <source>
        <dbReference type="ARBA" id="ARBA00022833"/>
    </source>
</evidence>
<evidence type="ECO:0000256" key="3">
    <source>
        <dbReference type="ARBA" id="ARBA00022723"/>
    </source>
</evidence>
<dbReference type="EC" id="3.6.1.-" evidence="10"/>
<evidence type="ECO:0000256" key="9">
    <source>
        <dbReference type="ARBA" id="ARBA00023134"/>
    </source>
</evidence>
<dbReference type="CDD" id="cd01854">
    <property type="entry name" value="YjeQ_EngC"/>
    <property type="match status" value="1"/>
</dbReference>
<gene>
    <name evidence="10 14" type="primary">rsgA</name>
    <name evidence="14" type="ORF">D7V93_04035</name>
</gene>
<dbReference type="GO" id="GO:0003924">
    <property type="term" value="F:GTPase activity"/>
    <property type="evidence" value="ECO:0007669"/>
    <property type="project" value="UniProtKB-UniRule"/>
</dbReference>
<feature type="binding site" evidence="10">
    <location>
        <begin position="209"/>
        <end position="217"/>
    </location>
    <ligand>
        <name>GTP</name>
        <dbReference type="ChEBI" id="CHEBI:37565"/>
    </ligand>
</feature>
<feature type="binding site" evidence="10">
    <location>
        <position position="299"/>
    </location>
    <ligand>
        <name>Zn(2+)</name>
        <dbReference type="ChEBI" id="CHEBI:29105"/>
    </ligand>
</feature>
<dbReference type="InterPro" id="IPR004881">
    <property type="entry name" value="Ribosome_biogen_GTPase_RsgA"/>
</dbReference>
<dbReference type="Pfam" id="PF03193">
    <property type="entry name" value="RsgA_GTPase"/>
    <property type="match status" value="1"/>
</dbReference>
<sequence>MSLETLGWGPDFDLAMSASQSASQSSSASSLVPGRVVRQHRGLLTVQTADRAFLARAAGRLLHQAESAESLPTIGDWVLLQPPSSGDGEALMQVVLSRRSVLKRREAGSEHDGQLIAANVDVVFLVVGLDGNFNPRRIERALTLAWNSGATPVVILSKADLAEDAAARVLEVQALAPGVDVLAVSAKAGLGIEEVRSRLPAGKTGVLLGSSGVGKSTLANRLLDAARLVTQPVREEDDKGRHTTTHRELFVLDQGGLIIDGPGMRELGLWGEDEKVSLAQAFADVFTLAEGCRFNDCGHRNEPGCAVVAAVQAGTLPEERRANFEKLLREQSFSARQTDAAAQRAHKRAERAQTNAGWQRTRTKRRGE</sequence>
<dbReference type="GO" id="GO:0005737">
    <property type="term" value="C:cytoplasm"/>
    <property type="evidence" value="ECO:0007669"/>
    <property type="project" value="UniProtKB-SubCell"/>
</dbReference>
<accession>A0A3A8QDC2</accession>
<dbReference type="PANTHER" id="PTHR32120:SF10">
    <property type="entry name" value="SMALL RIBOSOMAL SUBUNIT BIOGENESIS GTPASE RSGA"/>
    <property type="match status" value="1"/>
</dbReference>
<evidence type="ECO:0000313" key="14">
    <source>
        <dbReference type="EMBL" id="RKH66673.1"/>
    </source>
</evidence>
<keyword evidence="15" id="KW-1185">Reference proteome</keyword>
<comment type="function">
    <text evidence="10">One of several proteins that assist in the late maturation steps of the functional core of the 30S ribosomal subunit. Helps release RbfA from mature subunits. May play a role in the assembly of ribosomal proteins into the subunit. Circularly permuted GTPase that catalyzes slow GTP hydrolysis, GTPase activity is stimulated by the 30S ribosomal subunit.</text>
</comment>
<dbReference type="PROSITE" id="PS51721">
    <property type="entry name" value="G_CP"/>
    <property type="match status" value="1"/>
</dbReference>
<evidence type="ECO:0000313" key="15">
    <source>
        <dbReference type="Proteomes" id="UP000272888"/>
    </source>
</evidence>
<feature type="binding site" evidence="10">
    <location>
        <position position="305"/>
    </location>
    <ligand>
        <name>Zn(2+)</name>
        <dbReference type="ChEBI" id="CHEBI:29105"/>
    </ligand>
</feature>
<dbReference type="RefSeq" id="WP_120642096.1">
    <property type="nucleotide sequence ID" value="NZ_RAWB01000025.1"/>
</dbReference>
<dbReference type="GO" id="GO:0046872">
    <property type="term" value="F:metal ion binding"/>
    <property type="evidence" value="ECO:0007669"/>
    <property type="project" value="UniProtKB-KW"/>
</dbReference>
<evidence type="ECO:0000259" key="13">
    <source>
        <dbReference type="PROSITE" id="PS51721"/>
    </source>
</evidence>
<dbReference type="EMBL" id="RAWB01000025">
    <property type="protein sequence ID" value="RKH66673.1"/>
    <property type="molecule type" value="Genomic_DNA"/>
</dbReference>
<evidence type="ECO:0000256" key="4">
    <source>
        <dbReference type="ARBA" id="ARBA00022730"/>
    </source>
</evidence>
<protein>
    <recommendedName>
        <fullName evidence="10">Small ribosomal subunit biogenesis GTPase RsgA</fullName>
        <ecNumber evidence="10">3.6.1.-</ecNumber>
    </recommendedName>
</protein>
<dbReference type="InterPro" id="IPR030378">
    <property type="entry name" value="G_CP_dom"/>
</dbReference>
<dbReference type="HAMAP" id="MF_01820">
    <property type="entry name" value="GTPase_RsgA"/>
    <property type="match status" value="1"/>
</dbReference>
<feature type="domain" description="EngC GTPase" evidence="12">
    <location>
        <begin position="118"/>
        <end position="265"/>
    </location>
</feature>
<name>A0A3A8QDC2_9BACT</name>
<dbReference type="Proteomes" id="UP000272888">
    <property type="component" value="Unassembled WGS sequence"/>
</dbReference>
<keyword evidence="2 10" id="KW-0690">Ribosome biogenesis</keyword>
<dbReference type="GO" id="GO:0042274">
    <property type="term" value="P:ribosomal small subunit biogenesis"/>
    <property type="evidence" value="ECO:0007669"/>
    <property type="project" value="UniProtKB-UniRule"/>
</dbReference>
<evidence type="ECO:0000259" key="12">
    <source>
        <dbReference type="PROSITE" id="PS50936"/>
    </source>
</evidence>
<evidence type="ECO:0000256" key="8">
    <source>
        <dbReference type="ARBA" id="ARBA00022884"/>
    </source>
</evidence>
<dbReference type="GO" id="GO:0019843">
    <property type="term" value="F:rRNA binding"/>
    <property type="evidence" value="ECO:0007669"/>
    <property type="project" value="UniProtKB-KW"/>
</dbReference>
<keyword evidence="5 10" id="KW-0547">Nucleotide-binding</keyword>
<dbReference type="GO" id="GO:0005525">
    <property type="term" value="F:GTP binding"/>
    <property type="evidence" value="ECO:0007669"/>
    <property type="project" value="UniProtKB-UniRule"/>
</dbReference>
<comment type="caution">
    <text evidence="14">The sequence shown here is derived from an EMBL/GenBank/DDBJ whole genome shotgun (WGS) entry which is preliminary data.</text>
</comment>
<feature type="binding site" evidence="10">
    <location>
        <position position="297"/>
    </location>
    <ligand>
        <name>Zn(2+)</name>
        <dbReference type="ChEBI" id="CHEBI:29105"/>
    </ligand>
</feature>
<comment type="subunit">
    <text evidence="10">Monomer. Associates with 30S ribosomal subunit, binds 16S rRNA.</text>
</comment>
<keyword evidence="4 10" id="KW-0699">rRNA-binding</keyword>
<evidence type="ECO:0000256" key="11">
    <source>
        <dbReference type="SAM" id="MobiDB-lite"/>
    </source>
</evidence>
<dbReference type="InterPro" id="IPR027417">
    <property type="entry name" value="P-loop_NTPase"/>
</dbReference>
<dbReference type="SUPFAM" id="SSF52540">
    <property type="entry name" value="P-loop containing nucleoside triphosphate hydrolases"/>
    <property type="match status" value="1"/>
</dbReference>
<dbReference type="NCBIfam" id="TIGR00157">
    <property type="entry name" value="ribosome small subunit-dependent GTPase A"/>
    <property type="match status" value="1"/>
</dbReference>
<dbReference type="Gene3D" id="1.10.40.50">
    <property type="entry name" value="Probable gtpase engc, domain 3"/>
    <property type="match status" value="1"/>
</dbReference>
<proteinExistence type="inferred from homology"/>
<keyword evidence="1 10" id="KW-0963">Cytoplasm</keyword>